<evidence type="ECO:0000313" key="4">
    <source>
        <dbReference type="Proteomes" id="UP000642993"/>
    </source>
</evidence>
<comment type="caution">
    <text evidence="3">The sequence shown here is derived from an EMBL/GenBank/DDBJ whole genome shotgun (WGS) entry which is preliminary data.</text>
</comment>
<dbReference type="RefSeq" id="WP_192037487.1">
    <property type="nucleotide sequence ID" value="NZ_JACYWE010000001.1"/>
</dbReference>
<name>A0A927PKP2_9ACTN</name>
<feature type="signal peptide" evidence="2">
    <location>
        <begin position="1"/>
        <end position="23"/>
    </location>
</feature>
<keyword evidence="4" id="KW-1185">Reference proteome</keyword>
<gene>
    <name evidence="3" type="ORF">HT102_00635</name>
</gene>
<accession>A0A927PKP2</accession>
<feature type="region of interest" description="Disordered" evidence="1">
    <location>
        <begin position="46"/>
        <end position="71"/>
    </location>
</feature>
<reference evidence="3" key="1">
    <citation type="submission" date="2020-09" db="EMBL/GenBank/DDBJ databases">
        <title>Hoyosella lacisalsi sp. nov., a halotolerant actinobacterium isolated from soil of Lake Gudzhirganskoe.</title>
        <authorList>
            <person name="Yang Q."/>
            <person name="Guo P.Y."/>
            <person name="Liu S.W."/>
            <person name="Li F.N."/>
            <person name="Sun C.H."/>
        </authorList>
    </citation>
    <scope>NUCLEOTIDE SEQUENCE</scope>
    <source>
        <strain evidence="3">G463</strain>
    </source>
</reference>
<proteinExistence type="predicted"/>
<evidence type="ECO:0008006" key="5">
    <source>
        <dbReference type="Google" id="ProtNLM"/>
    </source>
</evidence>
<evidence type="ECO:0000256" key="2">
    <source>
        <dbReference type="SAM" id="SignalP"/>
    </source>
</evidence>
<dbReference type="Pfam" id="PF08310">
    <property type="entry name" value="LGFP"/>
    <property type="match status" value="2"/>
</dbReference>
<feature type="chain" id="PRO_5039299263" description="Protein PS1" evidence="2">
    <location>
        <begin position="24"/>
        <end position="210"/>
    </location>
</feature>
<dbReference type="InterPro" id="IPR013207">
    <property type="entry name" value="LGFP"/>
</dbReference>
<dbReference type="EMBL" id="JACYWE010000001">
    <property type="protein sequence ID" value="MBD8504994.1"/>
    <property type="molecule type" value="Genomic_DNA"/>
</dbReference>
<evidence type="ECO:0000256" key="1">
    <source>
        <dbReference type="SAM" id="MobiDB-lite"/>
    </source>
</evidence>
<evidence type="ECO:0000313" key="3">
    <source>
        <dbReference type="EMBL" id="MBD8504994.1"/>
    </source>
</evidence>
<dbReference type="AlphaFoldDB" id="A0A927PKP2"/>
<protein>
    <recommendedName>
        <fullName evidence="5">Protein PS1</fullName>
    </recommendedName>
</protein>
<organism evidence="3 4">
    <name type="scientific">Lolliginicoccus lacisalsi</name>
    <dbReference type="NCBI Taxonomy" id="2742202"/>
    <lineage>
        <taxon>Bacteria</taxon>
        <taxon>Bacillati</taxon>
        <taxon>Actinomycetota</taxon>
        <taxon>Actinomycetes</taxon>
        <taxon>Mycobacteriales</taxon>
        <taxon>Hoyosellaceae</taxon>
        <taxon>Lolliginicoccus</taxon>
    </lineage>
</organism>
<dbReference type="PROSITE" id="PS51257">
    <property type="entry name" value="PROKAR_LIPOPROTEIN"/>
    <property type="match status" value="1"/>
</dbReference>
<keyword evidence="2" id="KW-0732">Signal</keyword>
<sequence length="210" mass="21255">MKQTAIRATGLAAALAAAVTLSACGDEGNSVGDEIRDGAGQLTESADAAGNQAGDAMSDATESAGEALDSGMDAAGDATDDAMSMIDGDSTTATTVDGTEVTLEGGIAEKYNELDGELGDLVSAPAQVGDGMAAELEDGTIYWSESAGTYVVQGEILRVYIENGGPTGELGFPTSDEQSIDGGWESEFENGTITWTDQVGGSFAEEITLE</sequence>
<dbReference type="Proteomes" id="UP000642993">
    <property type="component" value="Unassembled WGS sequence"/>
</dbReference>